<name>A0ACC0DEB6_9PEZI</name>
<evidence type="ECO:0000313" key="1">
    <source>
        <dbReference type="EMBL" id="KAI6091074.1"/>
    </source>
</evidence>
<reference evidence="1 2" key="1">
    <citation type="journal article" date="2022" name="New Phytol.">
        <title>Ecological generalism drives hyperdiversity of secondary metabolite gene clusters in xylarialean endophytes.</title>
        <authorList>
            <person name="Franco M.E.E."/>
            <person name="Wisecaver J.H."/>
            <person name="Arnold A.E."/>
            <person name="Ju Y.M."/>
            <person name="Slot J.C."/>
            <person name="Ahrendt S."/>
            <person name="Moore L.P."/>
            <person name="Eastman K.E."/>
            <person name="Scott K."/>
            <person name="Konkel Z."/>
            <person name="Mondo S.J."/>
            <person name="Kuo A."/>
            <person name="Hayes R.D."/>
            <person name="Haridas S."/>
            <person name="Andreopoulos B."/>
            <person name="Riley R."/>
            <person name="LaButti K."/>
            <person name="Pangilinan J."/>
            <person name="Lipzen A."/>
            <person name="Amirebrahimi M."/>
            <person name="Yan J."/>
            <person name="Adam C."/>
            <person name="Keymanesh K."/>
            <person name="Ng V."/>
            <person name="Louie K."/>
            <person name="Northen T."/>
            <person name="Drula E."/>
            <person name="Henrissat B."/>
            <person name="Hsieh H.M."/>
            <person name="Youens-Clark K."/>
            <person name="Lutzoni F."/>
            <person name="Miadlikowska J."/>
            <person name="Eastwood D.C."/>
            <person name="Hamelin R.C."/>
            <person name="Grigoriev I.V."/>
            <person name="U'Ren J.M."/>
        </authorList>
    </citation>
    <scope>NUCLEOTIDE SEQUENCE [LARGE SCALE GENOMIC DNA]</scope>
    <source>
        <strain evidence="1 2">ER1909</strain>
    </source>
</reference>
<dbReference type="EMBL" id="MU394288">
    <property type="protein sequence ID" value="KAI6091074.1"/>
    <property type="molecule type" value="Genomic_DNA"/>
</dbReference>
<gene>
    <name evidence="1" type="ORF">F4821DRAFT_281631</name>
</gene>
<dbReference type="Proteomes" id="UP001497680">
    <property type="component" value="Unassembled WGS sequence"/>
</dbReference>
<accession>A0ACC0DEB6</accession>
<protein>
    <submittedName>
        <fullName evidence="1">Uncharacterized protein</fullName>
    </submittedName>
</protein>
<organism evidence="1 2">
    <name type="scientific">Hypoxylon rubiginosum</name>
    <dbReference type="NCBI Taxonomy" id="110542"/>
    <lineage>
        <taxon>Eukaryota</taxon>
        <taxon>Fungi</taxon>
        <taxon>Dikarya</taxon>
        <taxon>Ascomycota</taxon>
        <taxon>Pezizomycotina</taxon>
        <taxon>Sordariomycetes</taxon>
        <taxon>Xylariomycetidae</taxon>
        <taxon>Xylariales</taxon>
        <taxon>Hypoxylaceae</taxon>
        <taxon>Hypoxylon</taxon>
    </lineage>
</organism>
<keyword evidence="2" id="KW-1185">Reference proteome</keyword>
<comment type="caution">
    <text evidence="1">The sequence shown here is derived from an EMBL/GenBank/DDBJ whole genome shotgun (WGS) entry which is preliminary data.</text>
</comment>
<proteinExistence type="predicted"/>
<sequence>MQRRKSNVPPHVVGIGYFENMWLWGSDHMIDDPDLNAPITPWSRTPFTSRPTPPPPAPFEAVVDLFPGDPDYTCVAGDEFSGCDESWVVIIRESENIFIAGAGIYSWFSSYAQDCIDGHTCQKALLLLDFNRADVRIQNLITIGAEYMAAMDGKGIKALDNLNVDEHPSWSQISVLDVASNTTQFDYLVWIDPVIWEEDQPQFTCLPHAPQRWDMDEHHHQATHHDLGVGVRSGDADTRRSRPERQGQTPKLRCVIAGSCTHAVLARRDLQRPRRHTHDDRADAQPPPPPPTGSWPQRAIQLISGLNDQPSVVECLYWDFDCLDSPWIFGDNGTGTGSPDDDFDEDWEELQTVCPTPTSSSSTRTTSTTTKVDTPTAEPSPYEHGDPTKNQLNCYNSGENTEHIRMDNAANSFCNEIGKPGDIATQDTAFTTNSTRTGDWGMCRLRPSLRLGTIANGVMITTSVASTLTCRLTAAIATAWMENRVVG</sequence>
<evidence type="ECO:0000313" key="2">
    <source>
        <dbReference type="Proteomes" id="UP001497680"/>
    </source>
</evidence>